<dbReference type="PANTHER" id="PTHR11825:SF44">
    <property type="entry name" value="BRANCHED-CHAIN-AMINO-ACID AMINOTRANSFERASE"/>
    <property type="match status" value="1"/>
</dbReference>
<dbReference type="PANTHER" id="PTHR11825">
    <property type="entry name" value="SUBGROUP IIII AMINOTRANSFERASE"/>
    <property type="match status" value="1"/>
</dbReference>
<dbReference type="NCBIfam" id="TIGR01123">
    <property type="entry name" value="ilvE_II"/>
    <property type="match status" value="1"/>
</dbReference>
<evidence type="ECO:0000256" key="12">
    <source>
        <dbReference type="ARBA" id="ARBA00048212"/>
    </source>
</evidence>
<dbReference type="EC" id="2.6.1.42" evidence="18"/>
<evidence type="ECO:0000256" key="10">
    <source>
        <dbReference type="ARBA" id="ARBA00022898"/>
    </source>
</evidence>
<dbReference type="Gene3D" id="3.20.10.10">
    <property type="entry name" value="D-amino Acid Aminotransferase, subunit A, domain 2"/>
    <property type="match status" value="1"/>
</dbReference>
<dbReference type="CDD" id="cd01557">
    <property type="entry name" value="BCAT_beta_family"/>
    <property type="match status" value="1"/>
</dbReference>
<dbReference type="GO" id="GO:0009098">
    <property type="term" value="P:L-leucine biosynthetic process"/>
    <property type="evidence" value="ECO:0007669"/>
    <property type="project" value="UniProtKB-UniPathway"/>
</dbReference>
<keyword evidence="9 18" id="KW-0808">Transferase</keyword>
<dbReference type="InterPro" id="IPR043132">
    <property type="entry name" value="BCAT-like_C"/>
</dbReference>
<comment type="pathway">
    <text evidence="4 19">Amino-acid biosynthesis; L-valine biosynthesis; L-valine from pyruvate: step 4/4.</text>
</comment>
<keyword evidence="8 18" id="KW-0028">Amino-acid biosynthesis</keyword>
<dbReference type="GO" id="GO:0004084">
    <property type="term" value="F:branched-chain-amino-acid transaminase activity"/>
    <property type="evidence" value="ECO:0007669"/>
    <property type="project" value="UniProtKB-EC"/>
</dbReference>
<reference evidence="20 21" key="1">
    <citation type="submission" date="2020-07" db="EMBL/GenBank/DDBJ databases">
        <authorList>
            <person name="Criscuolo A."/>
        </authorList>
    </citation>
    <scope>NUCLEOTIDE SEQUENCE [LARGE SCALE GENOMIC DNA]</scope>
    <source>
        <strain evidence="20">CIP111649</strain>
    </source>
</reference>
<dbReference type="Pfam" id="PF01063">
    <property type="entry name" value="Aminotran_4"/>
    <property type="match status" value="1"/>
</dbReference>
<evidence type="ECO:0000256" key="3">
    <source>
        <dbReference type="ARBA" id="ARBA00004824"/>
    </source>
</evidence>
<dbReference type="EMBL" id="CAJEWD010000004">
    <property type="protein sequence ID" value="CAD2073832.1"/>
    <property type="molecule type" value="Genomic_DNA"/>
</dbReference>
<evidence type="ECO:0000256" key="15">
    <source>
        <dbReference type="PIRSR" id="PIRSR006468-1"/>
    </source>
</evidence>
<dbReference type="AlphaFoldDB" id="A0A6V7RAN6"/>
<evidence type="ECO:0000256" key="4">
    <source>
        <dbReference type="ARBA" id="ARBA00004931"/>
    </source>
</evidence>
<keyword evidence="11 18" id="KW-0100">Branched-chain amino acid biosynthesis</keyword>
<evidence type="ECO:0000256" key="8">
    <source>
        <dbReference type="ARBA" id="ARBA00022605"/>
    </source>
</evidence>
<evidence type="ECO:0000256" key="19">
    <source>
        <dbReference type="RuleBase" id="RU004519"/>
    </source>
</evidence>
<evidence type="ECO:0000256" key="14">
    <source>
        <dbReference type="ARBA" id="ARBA00049229"/>
    </source>
</evidence>
<dbReference type="InterPro" id="IPR018300">
    <property type="entry name" value="Aminotrans_IV_CS"/>
</dbReference>
<evidence type="ECO:0000256" key="9">
    <source>
        <dbReference type="ARBA" id="ARBA00022679"/>
    </source>
</evidence>
<evidence type="ECO:0000256" key="2">
    <source>
        <dbReference type="ARBA" id="ARBA00003109"/>
    </source>
</evidence>
<gene>
    <name evidence="20" type="primary">ilvE</name>
    <name evidence="20" type="ORF">JEODO184_00569</name>
</gene>
<organism evidence="20 21">
    <name type="scientific">Jeotgalicoccus meleagridis</name>
    <dbReference type="NCBI Taxonomy" id="2759181"/>
    <lineage>
        <taxon>Bacteria</taxon>
        <taxon>Bacillati</taxon>
        <taxon>Bacillota</taxon>
        <taxon>Bacilli</taxon>
        <taxon>Bacillales</taxon>
        <taxon>Staphylococcaceae</taxon>
        <taxon>Jeotgalicoccus</taxon>
    </lineage>
</organism>
<comment type="catalytic activity">
    <reaction evidence="13 18">
        <text>L-isoleucine + 2-oxoglutarate = (S)-3-methyl-2-oxopentanoate + L-glutamate</text>
        <dbReference type="Rhea" id="RHEA:24801"/>
        <dbReference type="ChEBI" id="CHEBI:16810"/>
        <dbReference type="ChEBI" id="CHEBI:29985"/>
        <dbReference type="ChEBI" id="CHEBI:35146"/>
        <dbReference type="ChEBI" id="CHEBI:58045"/>
        <dbReference type="EC" id="2.6.1.42"/>
    </reaction>
</comment>
<evidence type="ECO:0000313" key="20">
    <source>
        <dbReference type="EMBL" id="CAD2073832.1"/>
    </source>
</evidence>
<proteinExistence type="inferred from homology"/>
<protein>
    <recommendedName>
        <fullName evidence="18">Branched-chain-amino-acid aminotransferase</fullName>
        <ecNumber evidence="18">2.6.1.42</ecNumber>
    </recommendedName>
</protein>
<evidence type="ECO:0000256" key="1">
    <source>
        <dbReference type="ARBA" id="ARBA00001933"/>
    </source>
</evidence>
<evidence type="ECO:0000256" key="5">
    <source>
        <dbReference type="ARBA" id="ARBA00005072"/>
    </source>
</evidence>
<accession>A0A6V7RAN6</accession>
<dbReference type="Gene3D" id="3.30.470.10">
    <property type="match status" value="1"/>
</dbReference>
<comment type="cofactor">
    <cofactor evidence="1 17">
        <name>pyridoxal 5'-phosphate</name>
        <dbReference type="ChEBI" id="CHEBI:597326"/>
    </cofactor>
</comment>
<dbReference type="InterPro" id="IPR033939">
    <property type="entry name" value="BCAT_family"/>
</dbReference>
<comment type="similarity">
    <text evidence="6 16">Belongs to the class-IV pyridoxal-phosphate-dependent aminotransferase family.</text>
</comment>
<dbReference type="NCBIfam" id="NF009897">
    <property type="entry name" value="PRK13357.1"/>
    <property type="match status" value="1"/>
</dbReference>
<evidence type="ECO:0000256" key="17">
    <source>
        <dbReference type="RuleBase" id="RU004516"/>
    </source>
</evidence>
<dbReference type="GO" id="GO:0009099">
    <property type="term" value="P:L-valine biosynthetic process"/>
    <property type="evidence" value="ECO:0007669"/>
    <property type="project" value="UniProtKB-UniPathway"/>
</dbReference>
<evidence type="ECO:0000256" key="6">
    <source>
        <dbReference type="ARBA" id="ARBA00009320"/>
    </source>
</evidence>
<dbReference type="UniPathway" id="UPA00049">
    <property type="reaction ID" value="UER00062"/>
</dbReference>
<comment type="pathway">
    <text evidence="5 19">Amino-acid biosynthesis; L-leucine biosynthesis; L-leucine from 3-methyl-2-oxobutanoate: step 4/4.</text>
</comment>
<evidence type="ECO:0000256" key="18">
    <source>
        <dbReference type="RuleBase" id="RU004517"/>
    </source>
</evidence>
<comment type="catalytic activity">
    <reaction evidence="12 18">
        <text>L-valine + 2-oxoglutarate = 3-methyl-2-oxobutanoate + L-glutamate</text>
        <dbReference type="Rhea" id="RHEA:24813"/>
        <dbReference type="ChEBI" id="CHEBI:11851"/>
        <dbReference type="ChEBI" id="CHEBI:16810"/>
        <dbReference type="ChEBI" id="CHEBI:29985"/>
        <dbReference type="ChEBI" id="CHEBI:57762"/>
        <dbReference type="EC" id="2.6.1.42"/>
    </reaction>
</comment>
<dbReference type="InterPro" id="IPR043131">
    <property type="entry name" value="BCAT-like_N"/>
</dbReference>
<dbReference type="PIRSF" id="PIRSF006468">
    <property type="entry name" value="BCAT1"/>
    <property type="match status" value="1"/>
</dbReference>
<dbReference type="PROSITE" id="PS00770">
    <property type="entry name" value="AA_TRANSFER_CLASS_4"/>
    <property type="match status" value="1"/>
</dbReference>
<dbReference type="InterPro" id="IPR005786">
    <property type="entry name" value="B_amino_transII"/>
</dbReference>
<comment type="pathway">
    <text evidence="3 19">Amino-acid biosynthesis; L-isoleucine biosynthesis; L-isoleucine from 2-oxobutanoate: step 4/4.</text>
</comment>
<evidence type="ECO:0000256" key="16">
    <source>
        <dbReference type="RuleBase" id="RU004106"/>
    </source>
</evidence>
<evidence type="ECO:0000256" key="13">
    <source>
        <dbReference type="ARBA" id="ARBA00048798"/>
    </source>
</evidence>
<dbReference type="InterPro" id="IPR001544">
    <property type="entry name" value="Aminotrans_IV"/>
</dbReference>
<comment type="catalytic activity">
    <reaction evidence="14 18">
        <text>L-leucine + 2-oxoglutarate = 4-methyl-2-oxopentanoate + L-glutamate</text>
        <dbReference type="Rhea" id="RHEA:18321"/>
        <dbReference type="ChEBI" id="CHEBI:16810"/>
        <dbReference type="ChEBI" id="CHEBI:17865"/>
        <dbReference type="ChEBI" id="CHEBI:29985"/>
        <dbReference type="ChEBI" id="CHEBI:57427"/>
        <dbReference type="EC" id="2.6.1.42"/>
    </reaction>
</comment>
<keyword evidence="21" id="KW-1185">Reference proteome</keyword>
<dbReference type="InterPro" id="IPR036038">
    <property type="entry name" value="Aminotransferase-like"/>
</dbReference>
<keyword evidence="10 17" id="KW-0663">Pyridoxal phosphate</keyword>
<comment type="caution">
    <text evidence="20">The sequence shown here is derived from an EMBL/GenBank/DDBJ whole genome shotgun (WGS) entry which is preliminary data.</text>
</comment>
<dbReference type="GO" id="GO:0009097">
    <property type="term" value="P:isoleucine biosynthetic process"/>
    <property type="evidence" value="ECO:0007669"/>
    <property type="project" value="UniProtKB-UniPathway"/>
</dbReference>
<dbReference type="RefSeq" id="WP_185125115.1">
    <property type="nucleotide sequence ID" value="NZ_CAJEWD010000004.1"/>
</dbReference>
<dbReference type="Proteomes" id="UP000589351">
    <property type="component" value="Unassembled WGS sequence"/>
</dbReference>
<sequence length="359" mass="40323">MTQQIQITKSQNLKEKPEVAGIPFGSYFTDHMFLMDYSAEMGWHDARIVPYAPFEISPSSQVLHYGQSVFEGLKAYNVDGEVILFRPDENFKRLNRSLERMSMPKVDEEFALDALYELLKIEHDWVPDGEGQSLYVRPFVFANEPYLGVRPAKSYRMMIVLSPVAGYYGAQLNPTSIYVEDDYVRAVRGGVGEAKFAGNYASSYAAQQKANDLGYEQVLWLDGVHQEYIEEVGSMNIFFVRDGELITPQLNGSILPGITRKSLITLAEDLGYTVREERIHISDVEKGIKDGSISEVFGAGTAAVVAPVGIMNIHGTDYRVNNNEIGKVTQELYDNLTGIQTKKQEDKHGWVYDVTATVK</sequence>
<dbReference type="UniPathway" id="UPA00048">
    <property type="reaction ID" value="UER00073"/>
</dbReference>
<dbReference type="SUPFAM" id="SSF56752">
    <property type="entry name" value="D-aminoacid aminotransferase-like PLP-dependent enzymes"/>
    <property type="match status" value="1"/>
</dbReference>
<evidence type="ECO:0000256" key="7">
    <source>
        <dbReference type="ARBA" id="ARBA00022576"/>
    </source>
</evidence>
<name>A0A6V7RAN6_9STAP</name>
<comment type="function">
    <text evidence="2">Acts on leucine, isoleucine and valine.</text>
</comment>
<evidence type="ECO:0000256" key="11">
    <source>
        <dbReference type="ARBA" id="ARBA00023304"/>
    </source>
</evidence>
<feature type="modified residue" description="N6-(pyridoxal phosphate)lysine" evidence="15">
    <location>
        <position position="195"/>
    </location>
</feature>
<dbReference type="UniPathway" id="UPA00047">
    <property type="reaction ID" value="UER00058"/>
</dbReference>
<evidence type="ECO:0000313" key="21">
    <source>
        <dbReference type="Proteomes" id="UP000589351"/>
    </source>
</evidence>
<keyword evidence="7 18" id="KW-0032">Aminotransferase</keyword>